<name>A0A1I6KSN2_9EURY</name>
<keyword evidence="8" id="KW-0234">DNA repair</keyword>
<dbReference type="InterPro" id="IPR036691">
    <property type="entry name" value="Endo/exonu/phosph_ase_sf"/>
</dbReference>
<keyword evidence="13" id="KW-1185">Reference proteome</keyword>
<evidence type="ECO:0000256" key="9">
    <source>
        <dbReference type="SAM" id="MobiDB-lite"/>
    </source>
</evidence>
<dbReference type="OrthoDB" id="292883at2157"/>
<protein>
    <submittedName>
        <fullName evidence="12">Metal-dependent hydrolase, endonuclease/exonuclease/phosphatase family</fullName>
    </submittedName>
</protein>
<dbReference type="GO" id="GO:0004527">
    <property type="term" value="F:exonuclease activity"/>
    <property type="evidence" value="ECO:0007669"/>
    <property type="project" value="UniProtKB-KW"/>
</dbReference>
<evidence type="ECO:0000256" key="6">
    <source>
        <dbReference type="ARBA" id="ARBA00022801"/>
    </source>
</evidence>
<feature type="domain" description="Endonuclease/exonuclease/phosphatase" evidence="11">
    <location>
        <begin position="84"/>
        <end position="357"/>
    </location>
</feature>
<dbReference type="PANTHER" id="PTHR15822">
    <property type="entry name" value="TRAF AND TNF RECEPTOR-ASSOCIATED PROTEIN"/>
    <property type="match status" value="1"/>
</dbReference>
<dbReference type="Proteomes" id="UP000199062">
    <property type="component" value="Unassembled WGS sequence"/>
</dbReference>
<dbReference type="Pfam" id="PF03372">
    <property type="entry name" value="Exo_endo_phos"/>
    <property type="match status" value="1"/>
</dbReference>
<proteinExistence type="predicted"/>
<sequence>MRPPDTGPVAPSRRALLGGVAGLAVSQTLPSTALAAPSSVPLSVLTRNLYLGVDLSKLFDATSMNEVRRIAGEMLDEIRAHPYEARVDAIAAEIETSQPDVVGVQEAAHLRVQTESDFSESPIPNASTTVVDLLDLLASALDDRGLSYDVAAETVTTDIEVPADDDGGTTDVRLTDRTALLVRSDLETTDTRSETFDSAHRYRVQGATVAIQRGFCQVDLSLDGADVAVASAHLESADDDTRLDQAEELRDELPADRPVVLAGDLNSGPGGPTAAYDLLTESFADPASDSESDDADPTCCQASDLRNETSALSRRVDHVLSRGDVDPTGVQLVGADPDSRVTAAVDGETVELWPADHAGVVASFAVPTPTPTPTATPTETATETATETERQETGGSANLPLYGTAAGVGSAALAALVWYRKRT</sequence>
<evidence type="ECO:0000256" key="3">
    <source>
        <dbReference type="ARBA" id="ARBA00022722"/>
    </source>
</evidence>
<accession>A0A1I6KSN2</accession>
<comment type="cofactor">
    <cofactor evidence="2">
        <name>Mg(2+)</name>
        <dbReference type="ChEBI" id="CHEBI:18420"/>
    </cofactor>
</comment>
<dbReference type="GO" id="GO:0004519">
    <property type="term" value="F:endonuclease activity"/>
    <property type="evidence" value="ECO:0007669"/>
    <property type="project" value="UniProtKB-KW"/>
</dbReference>
<comment type="cofactor">
    <cofactor evidence="1">
        <name>Mn(2+)</name>
        <dbReference type="ChEBI" id="CHEBI:29035"/>
    </cofactor>
</comment>
<organism evidence="12 13">
    <name type="scientific">Halomicrobium zhouii</name>
    <dbReference type="NCBI Taxonomy" id="767519"/>
    <lineage>
        <taxon>Archaea</taxon>
        <taxon>Methanobacteriati</taxon>
        <taxon>Methanobacteriota</taxon>
        <taxon>Stenosarchaea group</taxon>
        <taxon>Halobacteria</taxon>
        <taxon>Halobacteriales</taxon>
        <taxon>Haloarculaceae</taxon>
        <taxon>Halomicrobium</taxon>
    </lineage>
</organism>
<keyword evidence="4" id="KW-0479">Metal-binding</keyword>
<dbReference type="EMBL" id="FOZK01000001">
    <property type="protein sequence ID" value="SFR94207.1"/>
    <property type="molecule type" value="Genomic_DNA"/>
</dbReference>
<evidence type="ECO:0000256" key="5">
    <source>
        <dbReference type="ARBA" id="ARBA00022763"/>
    </source>
</evidence>
<keyword evidence="3" id="KW-0540">Nuclease</keyword>
<gene>
    <name evidence="12" type="ORF">SAMN05216559_1472</name>
</gene>
<feature type="compositionally biased region" description="Low complexity" evidence="9">
    <location>
        <begin position="375"/>
        <end position="385"/>
    </location>
</feature>
<evidence type="ECO:0000256" key="10">
    <source>
        <dbReference type="SAM" id="Phobius"/>
    </source>
</evidence>
<dbReference type="RefSeq" id="WP_089815298.1">
    <property type="nucleotide sequence ID" value="NZ_FOZK01000001.1"/>
</dbReference>
<keyword evidence="6 12" id="KW-0378">Hydrolase</keyword>
<dbReference type="PANTHER" id="PTHR15822:SF4">
    <property type="entry name" value="TYROSYL-DNA PHOSPHODIESTERASE 2"/>
    <property type="match status" value="1"/>
</dbReference>
<keyword evidence="5" id="KW-0227">DNA damage</keyword>
<evidence type="ECO:0000313" key="12">
    <source>
        <dbReference type="EMBL" id="SFR94207.1"/>
    </source>
</evidence>
<keyword evidence="12" id="KW-0269">Exonuclease</keyword>
<dbReference type="Gene3D" id="3.60.10.10">
    <property type="entry name" value="Endonuclease/exonuclease/phosphatase"/>
    <property type="match status" value="1"/>
</dbReference>
<evidence type="ECO:0000259" key="11">
    <source>
        <dbReference type="Pfam" id="PF03372"/>
    </source>
</evidence>
<dbReference type="GO" id="GO:0046872">
    <property type="term" value="F:metal ion binding"/>
    <property type="evidence" value="ECO:0007669"/>
    <property type="project" value="UniProtKB-KW"/>
</dbReference>
<feature type="region of interest" description="Disordered" evidence="9">
    <location>
        <begin position="367"/>
        <end position="398"/>
    </location>
</feature>
<dbReference type="GO" id="GO:0006281">
    <property type="term" value="P:DNA repair"/>
    <property type="evidence" value="ECO:0007669"/>
    <property type="project" value="UniProtKB-KW"/>
</dbReference>
<evidence type="ECO:0000256" key="4">
    <source>
        <dbReference type="ARBA" id="ARBA00022723"/>
    </source>
</evidence>
<evidence type="ECO:0000256" key="8">
    <source>
        <dbReference type="ARBA" id="ARBA00023204"/>
    </source>
</evidence>
<dbReference type="AlphaFoldDB" id="A0A1I6KSN2"/>
<keyword evidence="10" id="KW-0472">Membrane</keyword>
<dbReference type="SUPFAM" id="SSF56219">
    <property type="entry name" value="DNase I-like"/>
    <property type="match status" value="1"/>
</dbReference>
<evidence type="ECO:0000256" key="2">
    <source>
        <dbReference type="ARBA" id="ARBA00001946"/>
    </source>
</evidence>
<keyword evidence="12" id="KW-0255">Endonuclease</keyword>
<evidence type="ECO:0000256" key="1">
    <source>
        <dbReference type="ARBA" id="ARBA00001936"/>
    </source>
</evidence>
<reference evidence="12 13" key="1">
    <citation type="submission" date="2016-10" db="EMBL/GenBank/DDBJ databases">
        <authorList>
            <person name="de Groot N.N."/>
        </authorList>
    </citation>
    <scope>NUCLEOTIDE SEQUENCE [LARGE SCALE GENOMIC DNA]</scope>
    <source>
        <strain evidence="12 13">CGMCC 1.10457</strain>
    </source>
</reference>
<keyword evidence="7" id="KW-0460">Magnesium</keyword>
<dbReference type="PROSITE" id="PS51318">
    <property type="entry name" value="TAT"/>
    <property type="match status" value="1"/>
</dbReference>
<feature type="transmembrane region" description="Helical" evidence="10">
    <location>
        <begin position="399"/>
        <end position="419"/>
    </location>
</feature>
<keyword evidence="10" id="KW-1133">Transmembrane helix</keyword>
<dbReference type="InterPro" id="IPR051547">
    <property type="entry name" value="TDP2-like"/>
</dbReference>
<evidence type="ECO:0000313" key="13">
    <source>
        <dbReference type="Proteomes" id="UP000199062"/>
    </source>
</evidence>
<evidence type="ECO:0000256" key="7">
    <source>
        <dbReference type="ARBA" id="ARBA00022842"/>
    </source>
</evidence>
<dbReference type="InterPro" id="IPR005135">
    <property type="entry name" value="Endo/exonuclease/phosphatase"/>
</dbReference>
<keyword evidence="10" id="KW-0812">Transmembrane</keyword>
<dbReference type="InterPro" id="IPR006311">
    <property type="entry name" value="TAT_signal"/>
</dbReference>